<evidence type="ECO:0000313" key="2">
    <source>
        <dbReference type="Proteomes" id="UP001201449"/>
    </source>
</evidence>
<keyword evidence="2" id="KW-1185">Reference proteome</keyword>
<dbReference type="EMBL" id="JAKEVZ010000005">
    <property type="protein sequence ID" value="MCF1751029.1"/>
    <property type="molecule type" value="Genomic_DNA"/>
</dbReference>
<accession>A0ABS9BSI6</accession>
<sequence>MERYNGVPTFRASNQEEWRKWLHENHLKEKSIWLIIYRKESGIPSVYYPEAVDEALCFGWIDSKPNKRDEVSYYQFFSKRNPKSNWSKINKDKVERLTREGKMQPAGIDMVELAKKSGTWSALEEVDQFILPADLAAEFDKNPQALSFWERFSKSSRRGILEWILNAKRPETRNQRIEETVRLAGENNKANQYIPKTNS</sequence>
<proteinExistence type="predicted"/>
<dbReference type="RefSeq" id="WP_234861074.1">
    <property type="nucleotide sequence ID" value="NZ_JAKEVZ010000005.1"/>
</dbReference>
<name>A0ABS9BSI6_9BACT</name>
<organism evidence="1 2">
    <name type="scientific">Mariniradius sediminis</name>
    <dbReference type="NCBI Taxonomy" id="2909237"/>
    <lineage>
        <taxon>Bacteria</taxon>
        <taxon>Pseudomonadati</taxon>
        <taxon>Bacteroidota</taxon>
        <taxon>Cytophagia</taxon>
        <taxon>Cytophagales</taxon>
        <taxon>Cyclobacteriaceae</taxon>
        <taxon>Mariniradius</taxon>
    </lineage>
</organism>
<dbReference type="Proteomes" id="UP001201449">
    <property type="component" value="Unassembled WGS sequence"/>
</dbReference>
<evidence type="ECO:0000313" key="1">
    <source>
        <dbReference type="EMBL" id="MCF1751029.1"/>
    </source>
</evidence>
<protein>
    <submittedName>
        <fullName evidence="1">YdeI/OmpD-associated family protein</fullName>
    </submittedName>
</protein>
<reference evidence="1 2" key="1">
    <citation type="submission" date="2022-01" db="EMBL/GenBank/DDBJ databases">
        <title>Mariniradius saccharolyticus sp. nov., isolated from sediment of a river.</title>
        <authorList>
            <person name="Liu H."/>
        </authorList>
    </citation>
    <scope>NUCLEOTIDE SEQUENCE [LARGE SCALE GENOMIC DNA]</scope>
    <source>
        <strain evidence="1 2">RY-2</strain>
    </source>
</reference>
<comment type="caution">
    <text evidence="1">The sequence shown here is derived from an EMBL/GenBank/DDBJ whole genome shotgun (WGS) entry which is preliminary data.</text>
</comment>
<dbReference type="Pfam" id="PF13376">
    <property type="entry name" value="OmdA"/>
    <property type="match status" value="1"/>
</dbReference>
<gene>
    <name evidence="1" type="ORF">L0U89_08095</name>
</gene>